<name>A0A8D9FPW7_9VIRU</name>
<protein>
    <submittedName>
        <fullName evidence="1">Uncharacterized protein</fullName>
    </submittedName>
</protein>
<proteinExistence type="predicted"/>
<dbReference type="EMBL" id="OU342829">
    <property type="protein sequence ID" value="CAG7579711.1"/>
    <property type="molecule type" value="Genomic_DNA"/>
</dbReference>
<organism evidence="1">
    <name type="scientific">uncultured marine phage</name>
    <dbReference type="NCBI Taxonomy" id="707152"/>
    <lineage>
        <taxon>Viruses</taxon>
        <taxon>environmental samples</taxon>
    </lineage>
</organism>
<reference evidence="1" key="1">
    <citation type="submission" date="2021-06" db="EMBL/GenBank/DDBJ databases">
        <authorList>
            <person name="Gannon L."/>
            <person name="Redgwell R T."/>
            <person name="Michniewski S."/>
            <person name="Harrison D C."/>
            <person name="Millard A."/>
        </authorList>
    </citation>
    <scope>NUCLEOTIDE SEQUENCE</scope>
</reference>
<sequence>MSKFKIGDRVIVDGAKKISPFKKVFVNEKAEIVKYHGSKICKLKTSDGTEWFIDISFVRIDKQYYREERFKKILGEI</sequence>
<evidence type="ECO:0000313" key="1">
    <source>
        <dbReference type="EMBL" id="CAG7579711.1"/>
    </source>
</evidence>
<gene>
    <name evidence="1" type="ORF">SLAVMIC_00043</name>
</gene>
<accession>A0A8D9FPW7</accession>